<dbReference type="InterPro" id="IPR012818">
    <property type="entry name" value="CbiE"/>
</dbReference>
<dbReference type="EMBL" id="CP002551">
    <property type="protein sequence ID" value="ADZ08276.1"/>
    <property type="molecule type" value="Genomic_DNA"/>
</dbReference>
<dbReference type="GO" id="GO:0008276">
    <property type="term" value="F:protein methyltransferase activity"/>
    <property type="evidence" value="ECO:0007669"/>
    <property type="project" value="InterPro"/>
</dbReference>
<dbReference type="NCBIfam" id="TIGR02467">
    <property type="entry name" value="CbiE"/>
    <property type="match status" value="1"/>
</dbReference>
<feature type="domain" description="Tetrapyrrole methylase" evidence="6">
    <location>
        <begin position="4"/>
        <end position="193"/>
    </location>
</feature>
<dbReference type="InterPro" id="IPR050714">
    <property type="entry name" value="Cobalamin_biosynth_MTase"/>
</dbReference>
<dbReference type="STRING" id="877455.Metbo_0023"/>
<evidence type="ECO:0000256" key="2">
    <source>
        <dbReference type="ARBA" id="ARBA00022573"/>
    </source>
</evidence>
<keyword evidence="3 7" id="KW-0489">Methyltransferase</keyword>
<dbReference type="GO" id="GO:0032259">
    <property type="term" value="P:methylation"/>
    <property type="evidence" value="ECO:0007669"/>
    <property type="project" value="UniProtKB-KW"/>
</dbReference>
<dbReference type="GO" id="GO:0009236">
    <property type="term" value="P:cobalamin biosynthetic process"/>
    <property type="evidence" value="ECO:0007669"/>
    <property type="project" value="UniProtKB-UniPathway"/>
</dbReference>
<organism evidence="7 8">
    <name type="scientific">Methanobacterium lacus (strain AL-21)</name>
    <dbReference type="NCBI Taxonomy" id="877455"/>
    <lineage>
        <taxon>Archaea</taxon>
        <taxon>Methanobacteriati</taxon>
        <taxon>Methanobacteriota</taxon>
        <taxon>Methanomada group</taxon>
        <taxon>Methanobacteria</taxon>
        <taxon>Methanobacteriales</taxon>
        <taxon>Methanobacteriaceae</taxon>
        <taxon>Methanobacterium</taxon>
    </lineage>
</organism>
<dbReference type="InterPro" id="IPR000878">
    <property type="entry name" value="4pyrrol_Mease"/>
</dbReference>
<dbReference type="InterPro" id="IPR014776">
    <property type="entry name" value="4pyrrole_Mease_sub2"/>
</dbReference>
<dbReference type="eggNOG" id="arCOG00650">
    <property type="taxonomic scope" value="Archaea"/>
</dbReference>
<evidence type="ECO:0000256" key="1">
    <source>
        <dbReference type="ARBA" id="ARBA00004953"/>
    </source>
</evidence>
<dbReference type="OrthoDB" id="42238at2157"/>
<dbReference type="Pfam" id="PF00590">
    <property type="entry name" value="TP_methylase"/>
    <property type="match status" value="1"/>
</dbReference>
<dbReference type="Gene3D" id="3.30.950.10">
    <property type="entry name" value="Methyltransferase, Cobalt-precorrin-4 Transmethylase, Domain 2"/>
    <property type="match status" value="1"/>
</dbReference>
<name>F0T6P3_METLA</name>
<dbReference type="RefSeq" id="WP_013643627.1">
    <property type="nucleotide sequence ID" value="NC_015216.1"/>
</dbReference>
<protein>
    <submittedName>
        <fullName evidence="7">Precorrin-6y C5,15-methyltransferase (Decarboxylating), CbiE subunit</fullName>
    </submittedName>
</protein>
<sequence>MSNLYLVGIGPGSGKYLTKEAEDVVNSSEIVIGSKRALKLFPDMKAEKIELNAQNMGEMLKLAVSKAADNNKVALLSTGDPGFSGLLKPIQKIKGNLDLEVVPGISSIQLCASKLQIPWDEANIITMHGKGFSSSLLPLLSNGRPTIILPNTTINETVNYLMEKGIEPNRAVAVCENLSYENEKVVKAKLEELLAEKFGYMCVLVVY</sequence>
<dbReference type="InterPro" id="IPR035996">
    <property type="entry name" value="4pyrrol_Methylase_sf"/>
</dbReference>
<dbReference type="KEGG" id="mel:Metbo_0023"/>
<keyword evidence="4 7" id="KW-0808">Transferase</keyword>
<evidence type="ECO:0000313" key="8">
    <source>
        <dbReference type="Proteomes" id="UP000007490"/>
    </source>
</evidence>
<proteinExistence type="predicted"/>
<dbReference type="Gene3D" id="3.40.1010.10">
    <property type="entry name" value="Cobalt-precorrin-4 Transmethylase, Domain 1"/>
    <property type="match status" value="1"/>
</dbReference>
<accession>F0T6P3</accession>
<reference evidence="8" key="1">
    <citation type="submission" date="2011-02" db="EMBL/GenBank/DDBJ databases">
        <title>Complete sequence of Methanobacterium sp. AL-21.</title>
        <authorList>
            <consortium name="US DOE Joint Genome Institute"/>
            <person name="Lucas S."/>
            <person name="Copeland A."/>
            <person name="Lapidus A."/>
            <person name="Cheng J.-F."/>
            <person name="Goodwin L."/>
            <person name="Pitluck S."/>
            <person name="Chertkov O."/>
            <person name="Detter J.C."/>
            <person name="Han C."/>
            <person name="Tapia R."/>
            <person name="Land M."/>
            <person name="Hauser L."/>
            <person name="Kyrpides N."/>
            <person name="Ivanova N."/>
            <person name="Mikhailova N."/>
            <person name="Pagani I."/>
            <person name="Cadillo-Quiroz H."/>
            <person name="Imachi H."/>
            <person name="Zinder S."/>
            <person name="Liu W."/>
            <person name="Woyke T."/>
        </authorList>
    </citation>
    <scope>NUCLEOTIDE SEQUENCE [LARGE SCALE GENOMIC DNA]</scope>
    <source>
        <strain evidence="8">AL-21</strain>
    </source>
</reference>
<gene>
    <name evidence="7" type="ordered locus">Metbo_0023</name>
</gene>
<evidence type="ECO:0000256" key="4">
    <source>
        <dbReference type="ARBA" id="ARBA00022679"/>
    </source>
</evidence>
<reference evidence="7 8" key="2">
    <citation type="journal article" date="2014" name="Int. J. Syst. Evol. Microbiol.">
        <title>Methanobacterium paludis sp. nov. and a novel strain of Methanobacterium lacus isolated from northern peatlands.</title>
        <authorList>
            <person name="Cadillo-Quiroz H."/>
            <person name="Brauer S.L."/>
            <person name="Goodson N."/>
            <person name="Yavitt J.B."/>
            <person name="Zinder S.H."/>
        </authorList>
    </citation>
    <scope>NUCLEOTIDE SEQUENCE [LARGE SCALE GENOMIC DNA]</scope>
    <source>
        <strain evidence="7 8">AL-21</strain>
    </source>
</reference>
<dbReference type="Proteomes" id="UP000007490">
    <property type="component" value="Chromosome"/>
</dbReference>
<dbReference type="InterPro" id="IPR014777">
    <property type="entry name" value="4pyrrole_Mease_sub1"/>
</dbReference>
<dbReference type="PANTHER" id="PTHR43182:SF1">
    <property type="entry name" value="COBALT-PRECORRIN-7 C(5)-METHYLTRANSFERASE"/>
    <property type="match status" value="1"/>
</dbReference>
<keyword evidence="8" id="KW-1185">Reference proteome</keyword>
<keyword evidence="2" id="KW-0169">Cobalamin biosynthesis</keyword>
<evidence type="ECO:0000259" key="6">
    <source>
        <dbReference type="Pfam" id="PF00590"/>
    </source>
</evidence>
<keyword evidence="5" id="KW-0949">S-adenosyl-L-methionine</keyword>
<dbReference type="HOGENOM" id="CLU_089162_2_0_2"/>
<dbReference type="UniPathway" id="UPA00148"/>
<evidence type="ECO:0000256" key="3">
    <source>
        <dbReference type="ARBA" id="ARBA00022603"/>
    </source>
</evidence>
<comment type="pathway">
    <text evidence="1">Cofactor biosynthesis; adenosylcobalamin biosynthesis.</text>
</comment>
<dbReference type="GeneID" id="10276445"/>
<dbReference type="AlphaFoldDB" id="F0T6P3"/>
<dbReference type="SUPFAM" id="SSF53790">
    <property type="entry name" value="Tetrapyrrole methylase"/>
    <property type="match status" value="1"/>
</dbReference>
<dbReference type="PANTHER" id="PTHR43182">
    <property type="entry name" value="COBALT-PRECORRIN-6B C(15)-METHYLTRANSFERASE (DECARBOXYLATING)"/>
    <property type="match status" value="1"/>
</dbReference>
<evidence type="ECO:0000256" key="5">
    <source>
        <dbReference type="ARBA" id="ARBA00022691"/>
    </source>
</evidence>
<evidence type="ECO:0000313" key="7">
    <source>
        <dbReference type="EMBL" id="ADZ08276.1"/>
    </source>
</evidence>
<dbReference type="CDD" id="cd11644">
    <property type="entry name" value="Precorrin-6Y-MT"/>
    <property type="match status" value="1"/>
</dbReference>